<dbReference type="RefSeq" id="WP_133240997.1">
    <property type="nucleotide sequence ID" value="NZ_ONZI01000002.1"/>
</dbReference>
<organism evidence="1 2">
    <name type="scientific">Kushneria phyllosphaerae</name>
    <dbReference type="NCBI Taxonomy" id="2100822"/>
    <lineage>
        <taxon>Bacteria</taxon>
        <taxon>Pseudomonadati</taxon>
        <taxon>Pseudomonadota</taxon>
        <taxon>Gammaproteobacteria</taxon>
        <taxon>Oceanospirillales</taxon>
        <taxon>Halomonadaceae</taxon>
        <taxon>Kushneria</taxon>
    </lineage>
</organism>
<evidence type="ECO:0000313" key="1">
    <source>
        <dbReference type="EMBL" id="SPJ33409.1"/>
    </source>
</evidence>
<evidence type="ECO:0000313" key="2">
    <source>
        <dbReference type="Proteomes" id="UP000244934"/>
    </source>
</evidence>
<protein>
    <submittedName>
        <fullName evidence="1">Uncharacterized protein</fullName>
    </submittedName>
</protein>
<dbReference type="AlphaFoldDB" id="A0A2R8CKJ5"/>
<keyword evidence="2" id="KW-1185">Reference proteome</keyword>
<gene>
    <name evidence="1" type="ORF">KSP9073_01418</name>
</gene>
<dbReference type="OrthoDB" id="7021248at2"/>
<sequence>MATPDIETLKNIEAMEDTELHALCQSWIECLERYSSLHARYEIDDNGWWHNERASISLLAGAAWKLGWVALEEFGTNKRGHKIPSEERGERVGRCDLYLSSEKTSFAIEAKQAWQRIGERSAPFADAENQMQKAWQDSGYLHSHEADRRLAVTFIVPHLPISQVKNSDAGQVDAHKLRNHVNEWLEQVGDFQRLRGKATRYAYYFPTDGHRYTNEYTGRIFPGVVMVAEERLRGG</sequence>
<dbReference type="Proteomes" id="UP000244934">
    <property type="component" value="Unassembled WGS sequence"/>
</dbReference>
<name>A0A2R8CKJ5_9GAMM</name>
<proteinExistence type="predicted"/>
<dbReference type="EMBL" id="ONZI01000002">
    <property type="protein sequence ID" value="SPJ33409.1"/>
    <property type="molecule type" value="Genomic_DNA"/>
</dbReference>
<reference evidence="2" key="1">
    <citation type="submission" date="2018-03" db="EMBL/GenBank/DDBJ databases">
        <authorList>
            <person name="Navarro De La Torre S."/>
        </authorList>
    </citation>
    <scope>NUCLEOTIDE SEQUENCE [LARGE SCALE GENOMIC DNA]</scope>
    <source>
        <strain evidence="2">EAod3</strain>
    </source>
</reference>
<accession>A0A2R8CKJ5</accession>